<keyword evidence="1" id="KW-0732">Signal</keyword>
<gene>
    <name evidence="3" type="ORF">LC_TR19006_c0_g1_i1_g.63518</name>
    <name evidence="4" type="ORF">LE_TR2397_c0_g1_i1_g.6677</name>
</gene>
<organism evidence="3">
    <name type="scientific">Noccaea caerulescens</name>
    <name type="common">Alpine penny-cress</name>
    <name type="synonym">Thlaspi caerulescens</name>
    <dbReference type="NCBI Taxonomy" id="107243"/>
    <lineage>
        <taxon>Eukaryota</taxon>
        <taxon>Viridiplantae</taxon>
        <taxon>Streptophyta</taxon>
        <taxon>Embryophyta</taxon>
        <taxon>Tracheophyta</taxon>
        <taxon>Spermatophyta</taxon>
        <taxon>Magnoliopsida</taxon>
        <taxon>eudicotyledons</taxon>
        <taxon>Gunneridae</taxon>
        <taxon>Pentapetalae</taxon>
        <taxon>rosids</taxon>
        <taxon>malvids</taxon>
        <taxon>Brassicales</taxon>
        <taxon>Brassicaceae</taxon>
        <taxon>Coluteocarpeae</taxon>
        <taxon>Noccaea</taxon>
    </lineage>
</organism>
<feature type="domain" description="Bifunctional inhibitor/plant lipid transfer protein/seed storage helical" evidence="2">
    <location>
        <begin position="31"/>
        <end position="103"/>
    </location>
</feature>
<evidence type="ECO:0000259" key="2">
    <source>
        <dbReference type="SMART" id="SM00499"/>
    </source>
</evidence>
<dbReference type="PANTHER" id="PTHR33122">
    <property type="entry name" value="LIPID BINDING PROTEIN-RELATED"/>
    <property type="match status" value="1"/>
</dbReference>
<dbReference type="InterPro" id="IPR036312">
    <property type="entry name" value="Bifun_inhib/LTP/seed_sf"/>
</dbReference>
<dbReference type="InterPro" id="IPR016140">
    <property type="entry name" value="Bifunc_inhib/LTP/seed_store"/>
</dbReference>
<dbReference type="SUPFAM" id="SSF47699">
    <property type="entry name" value="Bifunctional inhibitor/lipid-transfer protein/seed storage 2S albumin"/>
    <property type="match status" value="1"/>
</dbReference>
<proteinExistence type="predicted"/>
<accession>A0A1J3FJY1</accession>
<dbReference type="EMBL" id="GEVL01011697">
    <property type="protein sequence ID" value="JAU65644.1"/>
    <property type="molecule type" value="Transcribed_RNA"/>
</dbReference>
<dbReference type="GO" id="GO:0009627">
    <property type="term" value="P:systemic acquired resistance"/>
    <property type="evidence" value="ECO:0007669"/>
    <property type="project" value="InterPro"/>
</dbReference>
<dbReference type="CDD" id="cd04660">
    <property type="entry name" value="nsLTP_like"/>
    <property type="match status" value="1"/>
</dbReference>
<dbReference type="Pfam" id="PF14368">
    <property type="entry name" value="LTP_2"/>
    <property type="match status" value="1"/>
</dbReference>
<evidence type="ECO:0000313" key="4">
    <source>
        <dbReference type="EMBL" id="JAU65644.1"/>
    </source>
</evidence>
<protein>
    <submittedName>
        <fullName evidence="3">Putative lipid-transfer protein DIR1</fullName>
    </submittedName>
</protein>
<feature type="chain" id="PRO_5009621465" evidence="1">
    <location>
        <begin position="28"/>
        <end position="103"/>
    </location>
</feature>
<dbReference type="Gene3D" id="1.10.110.10">
    <property type="entry name" value="Plant lipid-transfer and hydrophobic proteins"/>
    <property type="match status" value="1"/>
</dbReference>
<evidence type="ECO:0000313" key="3">
    <source>
        <dbReference type="EMBL" id="JAU43830.1"/>
    </source>
</evidence>
<dbReference type="GO" id="GO:0005504">
    <property type="term" value="F:fatty acid binding"/>
    <property type="evidence" value="ECO:0007669"/>
    <property type="project" value="InterPro"/>
</dbReference>
<dbReference type="AlphaFoldDB" id="A0A1J3FJY1"/>
<dbReference type="SMART" id="SM00499">
    <property type="entry name" value="AAI"/>
    <property type="match status" value="1"/>
</dbReference>
<reference evidence="3" key="1">
    <citation type="submission" date="2016-07" db="EMBL/GenBank/DDBJ databases">
        <title>De novo transcriptome assembly of four accessions of the metal hyperaccumulator plant Noccaea caerulescens.</title>
        <authorList>
            <person name="Blande D."/>
            <person name="Halimaa P."/>
            <person name="Tervahauta A.I."/>
            <person name="Aarts M.G."/>
            <person name="Karenlampi S.O."/>
        </authorList>
    </citation>
    <scope>NUCLEOTIDE SEQUENCE</scope>
</reference>
<feature type="signal peptide" evidence="1">
    <location>
        <begin position="1"/>
        <end position="27"/>
    </location>
</feature>
<dbReference type="InterPro" id="IPR044741">
    <property type="entry name" value="NsLTP-like"/>
</dbReference>
<evidence type="ECO:0000256" key="1">
    <source>
        <dbReference type="SAM" id="SignalP"/>
    </source>
</evidence>
<dbReference type="PANTHER" id="PTHR33122:SF74">
    <property type="entry name" value="BIFUNCTIONAL INHIBITOR_LIPID-TRANSFER PROTEIN_SEED STORAGE 2S ALBUMIN SUPERFAMILY PROTEIN"/>
    <property type="match status" value="1"/>
</dbReference>
<name>A0A1J3FJY1_NOCCA</name>
<sequence>MVSKKAALMVVMIVVMMAIVAERSVVALDLCGMTQADMDECKPAVTKDNPTNPSKLCCNALEHADFNCLCGYKHSPWLGTLGVDPELALGLPTKCGVANAPTC</sequence>
<dbReference type="InterPro" id="IPR039265">
    <property type="entry name" value="DIR1-like"/>
</dbReference>
<dbReference type="EMBL" id="GEVK01009002">
    <property type="protein sequence ID" value="JAU43830.1"/>
    <property type="molecule type" value="Transcribed_RNA"/>
</dbReference>